<name>A0AAN7BK82_9PEZI</name>
<accession>A0AAN7BK82</accession>
<reference evidence="10" key="2">
    <citation type="submission" date="2023-05" db="EMBL/GenBank/DDBJ databases">
        <authorList>
            <consortium name="Lawrence Berkeley National Laboratory"/>
            <person name="Steindorff A."/>
            <person name="Hensen N."/>
            <person name="Bonometti L."/>
            <person name="Westerberg I."/>
            <person name="Brannstrom I.O."/>
            <person name="Guillou S."/>
            <person name="Cros-Aarteil S."/>
            <person name="Calhoun S."/>
            <person name="Haridas S."/>
            <person name="Kuo A."/>
            <person name="Mondo S."/>
            <person name="Pangilinan J."/>
            <person name="Riley R."/>
            <person name="Labutti K."/>
            <person name="Andreopoulos B."/>
            <person name="Lipzen A."/>
            <person name="Chen C."/>
            <person name="Yanf M."/>
            <person name="Daum C."/>
            <person name="Ng V."/>
            <person name="Clum A."/>
            <person name="Ohm R."/>
            <person name="Martin F."/>
            <person name="Silar P."/>
            <person name="Natvig D."/>
            <person name="Lalanne C."/>
            <person name="Gautier V."/>
            <person name="Ament-Velasquez S.L."/>
            <person name="Kruys A."/>
            <person name="Hutchinson M.I."/>
            <person name="Powell A.J."/>
            <person name="Barry K."/>
            <person name="Miller A.N."/>
            <person name="Grigoriev I.V."/>
            <person name="Debuchy R."/>
            <person name="Gladieux P."/>
            <person name="Thoren M.H."/>
            <person name="Johannesson H."/>
        </authorList>
    </citation>
    <scope>NUCLEOTIDE SEQUENCE</scope>
    <source>
        <strain evidence="10">CBS 990.96</strain>
    </source>
</reference>
<feature type="transmembrane region" description="Helical" evidence="8">
    <location>
        <begin position="81"/>
        <end position="103"/>
    </location>
</feature>
<feature type="compositionally biased region" description="Polar residues" evidence="7">
    <location>
        <begin position="34"/>
        <end position="43"/>
    </location>
</feature>
<protein>
    <recommendedName>
        <fullName evidence="9">WSC domain-containing protein</fullName>
    </recommendedName>
</protein>
<dbReference type="Proteomes" id="UP001301958">
    <property type="component" value="Unassembled WGS sequence"/>
</dbReference>
<dbReference type="InterPro" id="IPR051836">
    <property type="entry name" value="Kremen_rcpt"/>
</dbReference>
<comment type="subcellular location">
    <subcellularLocation>
        <location evidence="1">Membrane</location>
        <topology evidence="1">Single-pass membrane protein</topology>
    </subcellularLocation>
</comment>
<proteinExistence type="predicted"/>
<evidence type="ECO:0000256" key="2">
    <source>
        <dbReference type="ARBA" id="ARBA00022692"/>
    </source>
</evidence>
<comment type="caution">
    <text evidence="10">The sequence shown here is derived from an EMBL/GenBank/DDBJ whole genome shotgun (WGS) entry which is preliminary data.</text>
</comment>
<feature type="domain" description="WSC" evidence="9">
    <location>
        <begin position="150"/>
        <end position="247"/>
    </location>
</feature>
<feature type="region of interest" description="Disordered" evidence="7">
    <location>
        <begin position="110"/>
        <end position="140"/>
    </location>
</feature>
<dbReference type="PANTHER" id="PTHR24269:SF16">
    <property type="entry name" value="PROTEIN SLG1"/>
    <property type="match status" value="1"/>
</dbReference>
<feature type="region of interest" description="Disordered" evidence="7">
    <location>
        <begin position="32"/>
        <end position="70"/>
    </location>
</feature>
<evidence type="ECO:0000256" key="1">
    <source>
        <dbReference type="ARBA" id="ARBA00004167"/>
    </source>
</evidence>
<dbReference type="PANTHER" id="PTHR24269">
    <property type="entry name" value="KREMEN PROTEIN"/>
    <property type="match status" value="1"/>
</dbReference>
<evidence type="ECO:0000256" key="5">
    <source>
        <dbReference type="ARBA" id="ARBA00023136"/>
    </source>
</evidence>
<evidence type="ECO:0000256" key="4">
    <source>
        <dbReference type="ARBA" id="ARBA00022989"/>
    </source>
</evidence>
<dbReference type="InterPro" id="IPR002889">
    <property type="entry name" value="WSC_carb-bd"/>
</dbReference>
<evidence type="ECO:0000256" key="3">
    <source>
        <dbReference type="ARBA" id="ARBA00022729"/>
    </source>
</evidence>
<evidence type="ECO:0000313" key="10">
    <source>
        <dbReference type="EMBL" id="KAK4224985.1"/>
    </source>
</evidence>
<sequence>MDQNADYHINNAPMPLEGGDLEVARYPAPATPHQYYSETTHGNNGHYYKPYQTPIPPSSPTYNSSSPQKEDKILGLKPRTLLIIITSLLLLVISSLALIGALLGTKIAKLESSSSSSPQTPTTTSPNGFPPTTTTSSAPATITTNISVPGYKYIGCYIDDNNRILRDFAPDVSNSMTNQLCALQCGKQFKYFGTESGDQCYCGMELPEDAAKRKGNEWNCIQNCAGANGRRQEICGGNWFIGVWERV</sequence>
<evidence type="ECO:0000256" key="8">
    <source>
        <dbReference type="SAM" id="Phobius"/>
    </source>
</evidence>
<keyword evidence="6" id="KW-0325">Glycoprotein</keyword>
<dbReference type="SMART" id="SM00321">
    <property type="entry name" value="WSC"/>
    <property type="match status" value="1"/>
</dbReference>
<keyword evidence="2 8" id="KW-0812">Transmembrane</keyword>
<keyword evidence="5 8" id="KW-0472">Membrane</keyword>
<reference evidence="10" key="1">
    <citation type="journal article" date="2023" name="Mol. Phylogenet. Evol.">
        <title>Genome-scale phylogeny and comparative genomics of the fungal order Sordariales.</title>
        <authorList>
            <person name="Hensen N."/>
            <person name="Bonometti L."/>
            <person name="Westerberg I."/>
            <person name="Brannstrom I.O."/>
            <person name="Guillou S."/>
            <person name="Cros-Aarteil S."/>
            <person name="Calhoun S."/>
            <person name="Haridas S."/>
            <person name="Kuo A."/>
            <person name="Mondo S."/>
            <person name="Pangilinan J."/>
            <person name="Riley R."/>
            <person name="LaButti K."/>
            <person name="Andreopoulos B."/>
            <person name="Lipzen A."/>
            <person name="Chen C."/>
            <person name="Yan M."/>
            <person name="Daum C."/>
            <person name="Ng V."/>
            <person name="Clum A."/>
            <person name="Steindorff A."/>
            <person name="Ohm R.A."/>
            <person name="Martin F."/>
            <person name="Silar P."/>
            <person name="Natvig D.O."/>
            <person name="Lalanne C."/>
            <person name="Gautier V."/>
            <person name="Ament-Velasquez S.L."/>
            <person name="Kruys A."/>
            <person name="Hutchinson M.I."/>
            <person name="Powell A.J."/>
            <person name="Barry K."/>
            <person name="Miller A.N."/>
            <person name="Grigoriev I.V."/>
            <person name="Debuchy R."/>
            <person name="Gladieux P."/>
            <person name="Hiltunen Thoren M."/>
            <person name="Johannesson H."/>
        </authorList>
    </citation>
    <scope>NUCLEOTIDE SEQUENCE</scope>
    <source>
        <strain evidence="10">CBS 990.96</strain>
    </source>
</reference>
<keyword evidence="4 8" id="KW-1133">Transmembrane helix</keyword>
<dbReference type="GO" id="GO:0005886">
    <property type="term" value="C:plasma membrane"/>
    <property type="evidence" value="ECO:0007669"/>
    <property type="project" value="TreeGrafter"/>
</dbReference>
<gene>
    <name evidence="10" type="ORF">QBC38DRAFT_281814</name>
</gene>
<evidence type="ECO:0000313" key="11">
    <source>
        <dbReference type="Proteomes" id="UP001301958"/>
    </source>
</evidence>
<dbReference type="AlphaFoldDB" id="A0AAN7BK82"/>
<evidence type="ECO:0000259" key="9">
    <source>
        <dbReference type="PROSITE" id="PS51212"/>
    </source>
</evidence>
<dbReference type="PROSITE" id="PS51212">
    <property type="entry name" value="WSC"/>
    <property type="match status" value="1"/>
</dbReference>
<dbReference type="EMBL" id="MU865378">
    <property type="protein sequence ID" value="KAK4224985.1"/>
    <property type="molecule type" value="Genomic_DNA"/>
</dbReference>
<keyword evidence="3" id="KW-0732">Signal</keyword>
<evidence type="ECO:0000256" key="6">
    <source>
        <dbReference type="ARBA" id="ARBA00023180"/>
    </source>
</evidence>
<evidence type="ECO:0000256" key="7">
    <source>
        <dbReference type="SAM" id="MobiDB-lite"/>
    </source>
</evidence>
<organism evidence="10 11">
    <name type="scientific">Podospora fimiseda</name>
    <dbReference type="NCBI Taxonomy" id="252190"/>
    <lineage>
        <taxon>Eukaryota</taxon>
        <taxon>Fungi</taxon>
        <taxon>Dikarya</taxon>
        <taxon>Ascomycota</taxon>
        <taxon>Pezizomycotina</taxon>
        <taxon>Sordariomycetes</taxon>
        <taxon>Sordariomycetidae</taxon>
        <taxon>Sordariales</taxon>
        <taxon>Podosporaceae</taxon>
        <taxon>Podospora</taxon>
    </lineage>
</organism>
<dbReference type="Pfam" id="PF01822">
    <property type="entry name" value="WSC"/>
    <property type="match status" value="1"/>
</dbReference>
<feature type="compositionally biased region" description="Low complexity" evidence="7">
    <location>
        <begin position="112"/>
        <end position="140"/>
    </location>
</feature>
<keyword evidence="11" id="KW-1185">Reference proteome</keyword>